<feature type="transmembrane region" description="Helical" evidence="1">
    <location>
        <begin position="7"/>
        <end position="26"/>
    </location>
</feature>
<dbReference type="RefSeq" id="XP_067816916.1">
    <property type="nucleotide sequence ID" value="XM_067962613.1"/>
</dbReference>
<keyword evidence="3" id="KW-1185">Reference proteome</keyword>
<evidence type="ECO:0008006" key="4">
    <source>
        <dbReference type="Google" id="ProtNLM"/>
    </source>
</evidence>
<sequence length="90" mass="10470">MMTYCRNYFTLSSANLVVNLLIMTYITGGDVVEKRSPWRFSIVTDLFWGAIDFVGLLTHRLHCVQTATLVKDGERLMEMIAVRVRVKWDR</sequence>
<keyword evidence="1" id="KW-1133">Transmembrane helix</keyword>
<dbReference type="Pfam" id="PF10961">
    <property type="entry name" value="SelK_SelG"/>
    <property type="match status" value="1"/>
</dbReference>
<dbReference type="KEGG" id="blac:94348284"/>
<evidence type="ECO:0000256" key="1">
    <source>
        <dbReference type="SAM" id="Phobius"/>
    </source>
</evidence>
<reference evidence="2 3" key="1">
    <citation type="journal article" date="2021" name="Genome Biol.">
        <title>AFLAP: assembly-free linkage analysis pipeline using k-mers from genome sequencing data.</title>
        <authorList>
            <person name="Fletcher K."/>
            <person name="Zhang L."/>
            <person name="Gil J."/>
            <person name="Han R."/>
            <person name="Cavanaugh K."/>
            <person name="Michelmore R."/>
        </authorList>
    </citation>
    <scope>NUCLEOTIDE SEQUENCE [LARGE SCALE GENOMIC DNA]</scope>
    <source>
        <strain evidence="2 3">SF5</strain>
    </source>
</reference>
<gene>
    <name evidence="2" type="ORF">CCR75_004527</name>
</gene>
<evidence type="ECO:0000313" key="3">
    <source>
        <dbReference type="Proteomes" id="UP000294530"/>
    </source>
</evidence>
<keyword evidence="1" id="KW-0812">Transmembrane</keyword>
<dbReference type="GeneID" id="94348284"/>
<name>A0A976FIL8_BRELC</name>
<organism evidence="2 3">
    <name type="scientific">Bremia lactucae</name>
    <name type="common">Lettuce downy mildew</name>
    <dbReference type="NCBI Taxonomy" id="4779"/>
    <lineage>
        <taxon>Eukaryota</taxon>
        <taxon>Sar</taxon>
        <taxon>Stramenopiles</taxon>
        <taxon>Oomycota</taxon>
        <taxon>Peronosporomycetes</taxon>
        <taxon>Peronosporales</taxon>
        <taxon>Peronosporaceae</taxon>
        <taxon>Bremia</taxon>
    </lineage>
</organism>
<dbReference type="OrthoDB" id="167295at2759"/>
<dbReference type="InterPro" id="IPR024491">
    <property type="entry name" value="Se_SelK/SelG"/>
</dbReference>
<dbReference type="AlphaFoldDB" id="A0A976FIL8"/>
<comment type="caution">
    <text evidence="2">The sequence shown here is derived from an EMBL/GenBank/DDBJ whole genome shotgun (WGS) entry which is preliminary data.</text>
</comment>
<protein>
    <recommendedName>
        <fullName evidence="4">Selenoprotein K</fullName>
    </recommendedName>
</protein>
<accession>A0A976FIL8</accession>
<keyword evidence="1" id="KW-0472">Membrane</keyword>
<evidence type="ECO:0000313" key="2">
    <source>
        <dbReference type="EMBL" id="TDH67417.1"/>
    </source>
</evidence>
<dbReference type="Proteomes" id="UP000294530">
    <property type="component" value="Unassembled WGS sequence"/>
</dbReference>
<proteinExistence type="predicted"/>
<dbReference type="EMBL" id="SHOA02000006">
    <property type="protein sequence ID" value="TDH67417.1"/>
    <property type="molecule type" value="Genomic_DNA"/>
</dbReference>